<dbReference type="Pfam" id="PF03270">
    <property type="entry name" value="DUF269"/>
    <property type="match status" value="1"/>
</dbReference>
<reference evidence="1 2" key="1">
    <citation type="submission" date="2019-04" db="EMBL/GenBank/DDBJ databases">
        <title>A novel phosphate-accumulating bacterium identified in bioreactor for phosphate removal from wastewater.</title>
        <authorList>
            <person name="Kotlyarov R.Y."/>
            <person name="Beletsky A.V."/>
            <person name="Kallistova A.Y."/>
            <person name="Dorofeev A.G."/>
            <person name="Nikolaev Y.Y."/>
            <person name="Pimenov N.V."/>
            <person name="Ravin N.V."/>
            <person name="Mardanov A.V."/>
        </authorList>
    </citation>
    <scope>NUCLEOTIDE SEQUENCE [LARGE SCALE GENOMIC DNA]</scope>
    <source>
        <strain evidence="1 2">Bin19</strain>
    </source>
</reference>
<dbReference type="Proteomes" id="UP000306324">
    <property type="component" value="Unassembled WGS sequence"/>
</dbReference>
<gene>
    <name evidence="1" type="ORF">ACCUM_2471</name>
</gene>
<organism evidence="1 2">
    <name type="scientific">Candidatus Accumulibacter phosphatis</name>
    <dbReference type="NCBI Taxonomy" id="327160"/>
    <lineage>
        <taxon>Bacteria</taxon>
        <taxon>Pseudomonadati</taxon>
        <taxon>Pseudomonadota</taxon>
        <taxon>Betaproteobacteria</taxon>
        <taxon>Candidatus Accumulibacter</taxon>
    </lineage>
</organism>
<dbReference type="InterPro" id="IPR004952">
    <property type="entry name" value="NifX-assoc_nitrogen_fix"/>
</dbReference>
<protein>
    <submittedName>
        <fullName evidence="1">NifX-associated protein</fullName>
    </submittedName>
</protein>
<name>A0A5S4EHY7_9PROT</name>
<dbReference type="RefSeq" id="WP_046534767.1">
    <property type="nucleotide sequence ID" value="NZ_SWAD01000137.1"/>
</dbReference>
<dbReference type="Gene3D" id="1.10.3100.20">
    <property type="entry name" value="Protein of unknown function DUF269"/>
    <property type="match status" value="1"/>
</dbReference>
<comment type="caution">
    <text evidence="1">The sequence shown here is derived from an EMBL/GenBank/DDBJ whole genome shotgun (WGS) entry which is preliminary data.</text>
</comment>
<dbReference type="PIRSF" id="PIRSF005788">
    <property type="entry name" value="NifK"/>
    <property type="match status" value="1"/>
</dbReference>
<dbReference type="AlphaFoldDB" id="A0A5S4EHY7"/>
<evidence type="ECO:0000313" key="1">
    <source>
        <dbReference type="EMBL" id="TMQ74926.1"/>
    </source>
</evidence>
<evidence type="ECO:0000313" key="2">
    <source>
        <dbReference type="Proteomes" id="UP000306324"/>
    </source>
</evidence>
<keyword evidence="2" id="KW-1185">Reference proteome</keyword>
<sequence>MTAGLAPASAIEPDDSPIYATDFIREMLRQTRALDSYGQWDGKPVPTILAGYVLSKEQKRALPTIGDPDELTLARVKAFHNAIAVLIEKECGQMAVPFVQITHEGFGRALITVGKLVVMDRTLRDVHRFGFESLSKMKSEADKHLAVALGVIGRFPEVAGM</sequence>
<accession>A0A5S4EHY7</accession>
<dbReference type="NCBIfam" id="TIGR02935">
    <property type="entry name" value="NifX-associated nitrogen fixation protein"/>
    <property type="match status" value="1"/>
</dbReference>
<dbReference type="EMBL" id="SWAD01000137">
    <property type="protein sequence ID" value="TMQ74926.1"/>
    <property type="molecule type" value="Genomic_DNA"/>
</dbReference>
<proteinExistence type="predicted"/>
<dbReference type="OrthoDB" id="9808545at2"/>